<evidence type="ECO:0000313" key="4">
    <source>
        <dbReference type="Proteomes" id="UP001500729"/>
    </source>
</evidence>
<dbReference type="Proteomes" id="UP001500729">
    <property type="component" value="Unassembled WGS sequence"/>
</dbReference>
<comment type="caution">
    <text evidence="3">The sequence shown here is derived from an EMBL/GenBank/DDBJ whole genome shotgun (WGS) entry which is preliminary data.</text>
</comment>
<dbReference type="Pfam" id="PF00797">
    <property type="entry name" value="Acetyltransf_2"/>
    <property type="match status" value="1"/>
</dbReference>
<comment type="similarity">
    <text evidence="1 2">Belongs to the arylamine N-acetyltransferase family.</text>
</comment>
<dbReference type="InterPro" id="IPR038765">
    <property type="entry name" value="Papain-like_cys_pep_sf"/>
</dbReference>
<gene>
    <name evidence="3" type="ORF">GCM10009533_66550</name>
</gene>
<evidence type="ECO:0000313" key="3">
    <source>
        <dbReference type="EMBL" id="GAA0560083.1"/>
    </source>
</evidence>
<dbReference type="SUPFAM" id="SSF54001">
    <property type="entry name" value="Cysteine proteinases"/>
    <property type="match status" value="1"/>
</dbReference>
<dbReference type="InterPro" id="IPR001447">
    <property type="entry name" value="Arylamine_N-AcTrfase"/>
</dbReference>
<reference evidence="4" key="1">
    <citation type="journal article" date="2019" name="Int. J. Syst. Evol. Microbiol.">
        <title>The Global Catalogue of Microorganisms (GCM) 10K type strain sequencing project: providing services to taxonomists for standard genome sequencing and annotation.</title>
        <authorList>
            <consortium name="The Broad Institute Genomics Platform"/>
            <consortium name="The Broad Institute Genome Sequencing Center for Infectious Disease"/>
            <person name="Wu L."/>
            <person name="Ma J."/>
        </authorList>
    </citation>
    <scope>NUCLEOTIDE SEQUENCE [LARGE SCALE GENOMIC DNA]</scope>
    <source>
        <strain evidence="4">JCM 10303</strain>
    </source>
</reference>
<accession>A0ABP3P5X9</accession>
<name>A0ABP3P5X9_SACER</name>
<keyword evidence="4" id="KW-1185">Reference proteome</keyword>
<proteinExistence type="inferred from homology"/>
<dbReference type="Gene3D" id="3.30.2140.10">
    <property type="entry name" value="Arylamine N-acetyltransferase"/>
    <property type="match status" value="1"/>
</dbReference>
<organism evidence="3 4">
    <name type="scientific">Saccharopolyspora erythraea</name>
    <name type="common">Streptomyces erythraeus</name>
    <dbReference type="NCBI Taxonomy" id="1836"/>
    <lineage>
        <taxon>Bacteria</taxon>
        <taxon>Bacillati</taxon>
        <taxon>Actinomycetota</taxon>
        <taxon>Actinomycetes</taxon>
        <taxon>Pseudonocardiales</taxon>
        <taxon>Pseudonocardiaceae</taxon>
        <taxon>Saccharopolyspora</taxon>
    </lineage>
</organism>
<dbReference type="PRINTS" id="PR01543">
    <property type="entry name" value="ANATRNSFRASE"/>
</dbReference>
<dbReference type="PANTHER" id="PTHR11786:SF0">
    <property type="entry name" value="ARYLAMINE N-ACETYLTRANSFERASE 4-RELATED"/>
    <property type="match status" value="1"/>
</dbReference>
<protein>
    <submittedName>
        <fullName evidence="3">Arylamine N-acetyltransferase</fullName>
    </submittedName>
</protein>
<evidence type="ECO:0000256" key="2">
    <source>
        <dbReference type="RuleBase" id="RU003452"/>
    </source>
</evidence>
<sequence>MDTGKQREGRGWDGERLDLDAYLARIGYRGDRSPTIATLRALHFAHVTSIPFENLEIVLGRGLPLDLEPLQDKLVRRSRGGYCFEHARLFSAAAERLGFGVTGLLSRVSMGSGKLRPATHAVPLVTTADTGERWLCDVGFGSSPLQPIEFADGTVTSHGGWTHRLALDGGTGEWEVQRPAGDGWEDLHHFPLNPAYAIDYVVGNHYVSTHPNSPFVGRVVLQRMEPGVLHVLDETVLTAHRPDGSVEKRTLDAGEVAEVVAEVFGIELEAEDDAALLAHLRRDTA</sequence>
<dbReference type="RefSeq" id="WP_009950414.1">
    <property type="nucleotide sequence ID" value="NZ_BAAAGS010000084.1"/>
</dbReference>
<dbReference type="EMBL" id="BAAAGS010000084">
    <property type="protein sequence ID" value="GAA0560083.1"/>
    <property type="molecule type" value="Genomic_DNA"/>
</dbReference>
<dbReference type="Gene3D" id="2.40.128.150">
    <property type="entry name" value="Cysteine proteinases"/>
    <property type="match status" value="1"/>
</dbReference>
<evidence type="ECO:0000256" key="1">
    <source>
        <dbReference type="ARBA" id="ARBA00006547"/>
    </source>
</evidence>
<dbReference type="PANTHER" id="PTHR11786">
    <property type="entry name" value="N-HYDROXYARYLAMINE O-ACETYLTRANSFERASE"/>
    <property type="match status" value="1"/>
</dbReference>